<organism evidence="1 2">
    <name type="scientific">Burkholderia cepacia</name>
    <name type="common">Pseudomonas cepacia</name>
    <dbReference type="NCBI Taxonomy" id="292"/>
    <lineage>
        <taxon>Bacteria</taxon>
        <taxon>Pseudomonadati</taxon>
        <taxon>Pseudomonadota</taxon>
        <taxon>Betaproteobacteria</taxon>
        <taxon>Burkholderiales</taxon>
        <taxon>Burkholderiaceae</taxon>
        <taxon>Burkholderia</taxon>
        <taxon>Burkholderia cepacia complex</taxon>
    </lineage>
</organism>
<dbReference type="EMBL" id="SNSQ01000035">
    <property type="protein sequence ID" value="TEU41632.1"/>
    <property type="molecule type" value="Genomic_DNA"/>
</dbReference>
<gene>
    <name evidence="1" type="ORF">E3D37_26830</name>
</gene>
<protein>
    <submittedName>
        <fullName evidence="1">Uncharacterized protein</fullName>
    </submittedName>
</protein>
<dbReference type="RefSeq" id="WP_091924178.1">
    <property type="nucleotide sequence ID" value="NZ_FOIG01000021.1"/>
</dbReference>
<dbReference type="Proteomes" id="UP000298234">
    <property type="component" value="Unassembled WGS sequence"/>
</dbReference>
<evidence type="ECO:0000313" key="2">
    <source>
        <dbReference type="Proteomes" id="UP000298234"/>
    </source>
</evidence>
<name>A0AAX2RLK0_BURCE</name>
<dbReference type="GeneID" id="99665393"/>
<evidence type="ECO:0000313" key="1">
    <source>
        <dbReference type="EMBL" id="TEU41632.1"/>
    </source>
</evidence>
<accession>A0AAX2RLK0</accession>
<reference evidence="1 2" key="1">
    <citation type="submission" date="2019-03" db="EMBL/GenBank/DDBJ databases">
        <title>Burkholderia cepacia outbreak.</title>
        <authorList>
            <person name="Farzana R."/>
            <person name="Walsh T.R."/>
        </authorList>
    </citation>
    <scope>NUCLEOTIDE SEQUENCE [LARGE SCALE GENOMIC DNA]</scope>
    <source>
        <strain evidence="2">d13</strain>
    </source>
</reference>
<dbReference type="AlphaFoldDB" id="A0AAX2RLK0"/>
<sequence length="172" mass="19445">MSQKSKEGPIRSLDLEKWRTKHGLTISAACELLGLQRATWAELQKHPEKEVEDATVCALVTLYERYPKETMPITRVINIRERMVNLGYDPDNPKDKKSFAGATGREAAAVYRWVNGQGNVSKPVERLLEALDRLPTESGKKKRNVLESVAMEVADRAGIRDPLSRGSWRRES</sequence>
<comment type="caution">
    <text evidence="1">The sequence shown here is derived from an EMBL/GenBank/DDBJ whole genome shotgun (WGS) entry which is preliminary data.</text>
</comment>
<proteinExistence type="predicted"/>